<organism evidence="1 2">
    <name type="scientific">Ambrosiozyma monospora</name>
    <name type="common">Yeast</name>
    <name type="synonym">Endomycopsis monosporus</name>
    <dbReference type="NCBI Taxonomy" id="43982"/>
    <lineage>
        <taxon>Eukaryota</taxon>
        <taxon>Fungi</taxon>
        <taxon>Dikarya</taxon>
        <taxon>Ascomycota</taxon>
        <taxon>Saccharomycotina</taxon>
        <taxon>Pichiomycetes</taxon>
        <taxon>Pichiales</taxon>
        <taxon>Pichiaceae</taxon>
        <taxon>Ambrosiozyma</taxon>
    </lineage>
</organism>
<comment type="caution">
    <text evidence="1">The sequence shown here is derived from an EMBL/GenBank/DDBJ whole genome shotgun (WGS) entry which is preliminary data.</text>
</comment>
<reference evidence="1" key="1">
    <citation type="submission" date="2023-04" db="EMBL/GenBank/DDBJ databases">
        <title>Ambrosiozyma monospora NBRC 10751.</title>
        <authorList>
            <person name="Ichikawa N."/>
            <person name="Sato H."/>
            <person name="Tonouchi N."/>
        </authorList>
    </citation>
    <scope>NUCLEOTIDE SEQUENCE</scope>
    <source>
        <strain evidence="1">NBRC 10751</strain>
    </source>
</reference>
<keyword evidence="2" id="KW-1185">Reference proteome</keyword>
<evidence type="ECO:0000313" key="1">
    <source>
        <dbReference type="EMBL" id="GMF08435.1"/>
    </source>
</evidence>
<dbReference type="Proteomes" id="UP001165064">
    <property type="component" value="Unassembled WGS sequence"/>
</dbReference>
<name>A0ACB5UCF6_AMBMO</name>
<accession>A0ACB5UCF6</accession>
<protein>
    <submittedName>
        <fullName evidence="1">Unnamed protein product</fullName>
    </submittedName>
</protein>
<dbReference type="EMBL" id="BSXS01016981">
    <property type="protein sequence ID" value="GMF08435.1"/>
    <property type="molecule type" value="Genomic_DNA"/>
</dbReference>
<sequence>MRACKTFQTPFKFLPPGYTYLLRRPPLSKNIYFSTTTSNSSGDPLRLFEDITDSSDDDAAAFTDNTELSLLSNDEKMRIMGQYMEKLQKLGNELIKWINWLIKVRLILQEADAEAKQTIELVVQAMNQFDVQLKARVKDQKATLEWISLTCMSSHVTFDFHKSYSRLKTIVFSPIWKHGPY</sequence>
<proteinExistence type="predicted"/>
<gene>
    <name evidence="1" type="ORF">Amon02_001325800</name>
</gene>
<evidence type="ECO:0000313" key="2">
    <source>
        <dbReference type="Proteomes" id="UP001165064"/>
    </source>
</evidence>